<dbReference type="Proteomes" id="UP001145742">
    <property type="component" value="Unassembled WGS sequence"/>
</dbReference>
<protein>
    <submittedName>
        <fullName evidence="1">Uncharacterized protein</fullName>
    </submittedName>
</protein>
<keyword evidence="2" id="KW-1185">Reference proteome</keyword>
<gene>
    <name evidence="1" type="ORF">WISP_91578</name>
</gene>
<reference evidence="1" key="1">
    <citation type="submission" date="2019-10" db="EMBL/GenBank/DDBJ databases">
        <authorList>
            <person name="Soares A.E.R."/>
            <person name="Aleixo A."/>
            <person name="Schneider P."/>
            <person name="Miyaki C.Y."/>
            <person name="Schneider M.P."/>
            <person name="Mello C."/>
            <person name="Vasconcelos A.T.R."/>
        </authorList>
    </citation>
    <scope>NUCLEOTIDE SEQUENCE</scope>
    <source>
        <tissue evidence="1">Muscle</tissue>
    </source>
</reference>
<comment type="caution">
    <text evidence="1">The sequence shown here is derived from an EMBL/GenBank/DDBJ whole genome shotgun (WGS) entry which is preliminary data.</text>
</comment>
<sequence length="88" mass="9707">MYQYRQEADLLGRRSVEKDLGVLLDNKLSMSQQCVLVAKKAKGSIGESGKMLVGEAGKQVVSFLEDRRCEKIFLPPSAIHIPVAGTSW</sequence>
<proteinExistence type="predicted"/>
<accession>A0ABQ9D409</accession>
<evidence type="ECO:0000313" key="2">
    <source>
        <dbReference type="Proteomes" id="UP001145742"/>
    </source>
</evidence>
<dbReference type="EMBL" id="WHWB01034150">
    <property type="protein sequence ID" value="KAJ7413239.1"/>
    <property type="molecule type" value="Genomic_DNA"/>
</dbReference>
<evidence type="ECO:0000313" key="1">
    <source>
        <dbReference type="EMBL" id="KAJ7413239.1"/>
    </source>
</evidence>
<organism evidence="1 2">
    <name type="scientific">Willisornis vidua</name>
    <name type="common">Xingu scale-backed antbird</name>
    <dbReference type="NCBI Taxonomy" id="1566151"/>
    <lineage>
        <taxon>Eukaryota</taxon>
        <taxon>Metazoa</taxon>
        <taxon>Chordata</taxon>
        <taxon>Craniata</taxon>
        <taxon>Vertebrata</taxon>
        <taxon>Euteleostomi</taxon>
        <taxon>Archelosauria</taxon>
        <taxon>Archosauria</taxon>
        <taxon>Dinosauria</taxon>
        <taxon>Saurischia</taxon>
        <taxon>Theropoda</taxon>
        <taxon>Coelurosauria</taxon>
        <taxon>Aves</taxon>
        <taxon>Neognathae</taxon>
        <taxon>Neoaves</taxon>
        <taxon>Telluraves</taxon>
        <taxon>Australaves</taxon>
        <taxon>Passeriformes</taxon>
        <taxon>Thamnophilidae</taxon>
        <taxon>Willisornis</taxon>
    </lineage>
</organism>
<name>A0ABQ9D409_9PASS</name>